<dbReference type="GO" id="GO:0016281">
    <property type="term" value="C:eukaryotic translation initiation factor 4F complex"/>
    <property type="evidence" value="ECO:0007669"/>
    <property type="project" value="TreeGrafter"/>
</dbReference>
<feature type="region of interest" description="Disordered" evidence="4">
    <location>
        <begin position="1"/>
        <end position="59"/>
    </location>
</feature>
<dbReference type="SMART" id="SM00543">
    <property type="entry name" value="MIF4G"/>
    <property type="match status" value="1"/>
</dbReference>
<dbReference type="SMART" id="SM00544">
    <property type="entry name" value="MA3"/>
    <property type="match status" value="1"/>
</dbReference>
<protein>
    <submittedName>
        <fullName evidence="6">Eukaryotic translation initiation factor 4 gamma 2</fullName>
    </submittedName>
</protein>
<keyword evidence="2 6" id="KW-0396">Initiation factor</keyword>
<feature type="domain" description="MI" evidence="5">
    <location>
        <begin position="469"/>
        <end position="590"/>
    </location>
</feature>
<feature type="compositionally biased region" description="Polar residues" evidence="4">
    <location>
        <begin position="367"/>
        <end position="378"/>
    </location>
</feature>
<feature type="region of interest" description="Disordered" evidence="4">
    <location>
        <begin position="429"/>
        <end position="467"/>
    </location>
</feature>
<dbReference type="Gene3D" id="1.25.40.180">
    <property type="match status" value="2"/>
</dbReference>
<gene>
    <name evidence="6" type="ORF">BV898_07886</name>
</gene>
<keyword evidence="3" id="KW-0648">Protein biosynthesis</keyword>
<dbReference type="OrthoDB" id="514777at2759"/>
<reference evidence="7" key="1">
    <citation type="submission" date="2017-01" db="EMBL/GenBank/DDBJ databases">
        <title>Comparative genomics of anhydrobiosis in the tardigrade Hypsibius dujardini.</title>
        <authorList>
            <person name="Yoshida Y."/>
            <person name="Koutsovoulos G."/>
            <person name="Laetsch D."/>
            <person name="Stevens L."/>
            <person name="Kumar S."/>
            <person name="Horikawa D."/>
            <person name="Ishino K."/>
            <person name="Komine S."/>
            <person name="Tomita M."/>
            <person name="Blaxter M."/>
            <person name="Arakawa K."/>
        </authorList>
    </citation>
    <scope>NUCLEOTIDE SEQUENCE [LARGE SCALE GENOMIC DNA]</scope>
    <source>
        <strain evidence="7">Z151</strain>
    </source>
</reference>
<dbReference type="InterPro" id="IPR003891">
    <property type="entry name" value="Initiation_fac_eIF4g_MI"/>
</dbReference>
<sequence length="801" mass="90029">FLPKEFDSGKTDNPAITNKDRSRDADSANGSFSRLTGSPSKVWCPPSLARQRNGGGASEQDRLEAIQRGIRSLLNKLTPENFERVSTELTATALKSEAILTTAIDLIFRKALEEPQYNSLYAQLCRRLSDNAPNKDIFKRVLFTEVQNAYMRRLGTGSDPKVKGVKDESHRRKQEHLSNVKFIGELGKLDLLHGQILHVCIQELLDRKSSASIADKAEDLECLCQMMRIIGNSLDSRVEDKFKVDDYIAALRDVSNDPALPSRIRFLCLDVVELRSNKWIPRRIHQANAPKTIIEVREEIRQEIGANKEVDTSLRLSPMHGMSNMRQPSSPRTVAEKQQEKQNGILPHVRFTNSPSKEGYNRGGSGNQNQSAQKSGQGNRLGDGRKSVLKVLGQQMPDGQQEFLLRPVTSFNPQRPPQKVSETLYTLKNPIPSANRPTPSLSSTTEDFHARAEKSKHTKQQASTLSKAEVNQSVTDIITAYFDNAKDRNSVATSIKELNCQKRFKPDLVSLMLKMGMERGEVNREKLSELITYLTCESWLTDSDVTEGFERLLEALDSGACDPKPCMAAYLADLIVSGILSFKSSLASFERGQHFPLAFLCLQRLEQLKGSDFLSEHVNREKMDLLKWFSDKDLKLGADHVVSTLNIYGLTYLCPSYRLQAQLGKLLEDGVTPADLDRVLQENQTTLLTNQREFIYNVMFSLVRYVHYQSIASDNKPGGGGDAAMEQTRISEDKFKKLIVTFKVSVYFSPNSMQRPASQGTFRLTRKVCSLKTSPFCMLFRLVNNNKTETNVTEKRLGEAS</sequence>
<evidence type="ECO:0000313" key="7">
    <source>
        <dbReference type="Proteomes" id="UP000192578"/>
    </source>
</evidence>
<dbReference type="PANTHER" id="PTHR23253:SF9">
    <property type="entry name" value="EUKARYOTIC TRANSLATION INITIATION FACTOR 4 GAMMA 2"/>
    <property type="match status" value="1"/>
</dbReference>
<proteinExistence type="inferred from homology"/>
<dbReference type="SUPFAM" id="SSF48371">
    <property type="entry name" value="ARM repeat"/>
    <property type="match status" value="2"/>
</dbReference>
<dbReference type="Pfam" id="PF02847">
    <property type="entry name" value="MA3"/>
    <property type="match status" value="1"/>
</dbReference>
<feature type="region of interest" description="Disordered" evidence="4">
    <location>
        <begin position="309"/>
        <end position="384"/>
    </location>
</feature>
<feature type="compositionally biased region" description="Basic and acidic residues" evidence="4">
    <location>
        <begin position="1"/>
        <end position="10"/>
    </location>
</feature>
<feature type="non-terminal residue" evidence="6">
    <location>
        <position position="801"/>
    </location>
</feature>
<evidence type="ECO:0000256" key="1">
    <source>
        <dbReference type="ARBA" id="ARBA00005775"/>
    </source>
</evidence>
<feature type="compositionally biased region" description="Polar residues" evidence="4">
    <location>
        <begin position="435"/>
        <end position="445"/>
    </location>
</feature>
<dbReference type="GO" id="GO:0003743">
    <property type="term" value="F:translation initiation factor activity"/>
    <property type="evidence" value="ECO:0007669"/>
    <property type="project" value="UniProtKB-KW"/>
</dbReference>
<dbReference type="InterPro" id="IPR016024">
    <property type="entry name" value="ARM-type_fold"/>
</dbReference>
<dbReference type="AlphaFoldDB" id="A0A1W0WSD9"/>
<evidence type="ECO:0000313" key="6">
    <source>
        <dbReference type="EMBL" id="OQV18116.1"/>
    </source>
</evidence>
<comment type="caution">
    <text evidence="6">The sequence shown here is derived from an EMBL/GenBank/DDBJ whole genome shotgun (WGS) entry which is preliminary data.</text>
</comment>
<dbReference type="PROSITE" id="PS51366">
    <property type="entry name" value="MI"/>
    <property type="match status" value="1"/>
</dbReference>
<accession>A0A1W0WSD9</accession>
<dbReference type="GO" id="GO:0003729">
    <property type="term" value="F:mRNA binding"/>
    <property type="evidence" value="ECO:0007669"/>
    <property type="project" value="TreeGrafter"/>
</dbReference>
<dbReference type="Proteomes" id="UP000192578">
    <property type="component" value="Unassembled WGS sequence"/>
</dbReference>
<feature type="compositionally biased region" description="Polar residues" evidence="4">
    <location>
        <begin position="28"/>
        <end position="39"/>
    </location>
</feature>
<comment type="similarity">
    <text evidence="1">Belongs to the eukaryotic initiation factor 4G family.</text>
</comment>
<evidence type="ECO:0000256" key="4">
    <source>
        <dbReference type="SAM" id="MobiDB-lite"/>
    </source>
</evidence>
<evidence type="ECO:0000256" key="3">
    <source>
        <dbReference type="ARBA" id="ARBA00022917"/>
    </source>
</evidence>
<dbReference type="Pfam" id="PF02854">
    <property type="entry name" value="MIF4G"/>
    <property type="match status" value="1"/>
</dbReference>
<feature type="compositionally biased region" description="Basic and acidic residues" evidence="4">
    <location>
        <begin position="446"/>
        <end position="455"/>
    </location>
</feature>
<evidence type="ECO:0000256" key="2">
    <source>
        <dbReference type="ARBA" id="ARBA00022540"/>
    </source>
</evidence>
<keyword evidence="7" id="KW-1185">Reference proteome</keyword>
<name>A0A1W0WSD9_HYPEX</name>
<dbReference type="PANTHER" id="PTHR23253">
    <property type="entry name" value="EUKARYOTIC TRANSLATION INITIATION FACTOR 4 GAMMA"/>
    <property type="match status" value="1"/>
</dbReference>
<evidence type="ECO:0000259" key="5">
    <source>
        <dbReference type="PROSITE" id="PS51366"/>
    </source>
</evidence>
<dbReference type="EMBL" id="MTYJ01000053">
    <property type="protein sequence ID" value="OQV18116.1"/>
    <property type="molecule type" value="Genomic_DNA"/>
</dbReference>
<dbReference type="InterPro" id="IPR003890">
    <property type="entry name" value="MIF4G-like_typ-3"/>
</dbReference>
<organism evidence="6 7">
    <name type="scientific">Hypsibius exemplaris</name>
    <name type="common">Freshwater tardigrade</name>
    <dbReference type="NCBI Taxonomy" id="2072580"/>
    <lineage>
        <taxon>Eukaryota</taxon>
        <taxon>Metazoa</taxon>
        <taxon>Ecdysozoa</taxon>
        <taxon>Tardigrada</taxon>
        <taxon>Eutardigrada</taxon>
        <taxon>Parachela</taxon>
        <taxon>Hypsibioidea</taxon>
        <taxon>Hypsibiidae</taxon>
        <taxon>Hypsibius</taxon>
    </lineage>
</organism>